<sequence length="102" mass="11443">MVMKKRVTAGKRISASRMPAWLCRPFNELGRSTNSSSQDKNTFCRHRLISTTNVIGTQGPGYRTIRELWSVFHWFNPAVFVPSTATQSKQGPAVISIVAFVE</sequence>
<gene>
    <name evidence="1" type="ORF">BDV33DRAFT_164184</name>
</gene>
<reference evidence="1 2" key="1">
    <citation type="submission" date="2019-04" db="EMBL/GenBank/DDBJ databases">
        <title>Fungal friends and foes A comparative genomics study of 23 Aspergillus species from section Flavi.</title>
        <authorList>
            <consortium name="DOE Joint Genome Institute"/>
            <person name="Kjaerbolling I."/>
            <person name="Vesth T.C."/>
            <person name="Frisvad J.C."/>
            <person name="Nybo J.L."/>
            <person name="Theobald S."/>
            <person name="Kildgaard S."/>
            <person name="Petersen T.I."/>
            <person name="Kuo A."/>
            <person name="Sato A."/>
            <person name="Lyhne E.K."/>
            <person name="Kogle M.E."/>
            <person name="Wiebenga A."/>
            <person name="Kun R.S."/>
            <person name="Lubbers R.J."/>
            <person name="Makela M.R."/>
            <person name="Barry K."/>
            <person name="Chovatia M."/>
            <person name="Clum A."/>
            <person name="Daum C."/>
            <person name="Haridas S."/>
            <person name="He G."/>
            <person name="LaButti K."/>
            <person name="Lipzen A."/>
            <person name="Mondo S."/>
            <person name="Pangilinan J."/>
            <person name="Riley R."/>
            <person name="Salamov A."/>
            <person name="Simmons B.A."/>
            <person name="Magnuson J.K."/>
            <person name="Henrissat B."/>
            <person name="Mortensen U.H."/>
            <person name="Larsen T.O."/>
            <person name="De vries R.P."/>
            <person name="Grigoriev I.V."/>
            <person name="Machida M."/>
            <person name="Baker S.E."/>
            <person name="Andersen M.R."/>
        </authorList>
    </citation>
    <scope>NUCLEOTIDE SEQUENCE [LARGE SCALE GENOMIC DNA]</scope>
    <source>
        <strain evidence="1 2">CBS 126849</strain>
    </source>
</reference>
<keyword evidence="2" id="KW-1185">Reference proteome</keyword>
<evidence type="ECO:0000313" key="2">
    <source>
        <dbReference type="Proteomes" id="UP000326799"/>
    </source>
</evidence>
<dbReference type="EMBL" id="ML733395">
    <property type="protein sequence ID" value="KAB8225368.1"/>
    <property type="molecule type" value="Genomic_DNA"/>
</dbReference>
<dbReference type="Proteomes" id="UP000326799">
    <property type="component" value="Unassembled WGS sequence"/>
</dbReference>
<evidence type="ECO:0000313" key="1">
    <source>
        <dbReference type="EMBL" id="KAB8225368.1"/>
    </source>
</evidence>
<accession>A0A5N6F658</accession>
<dbReference type="AlphaFoldDB" id="A0A5N6F658"/>
<name>A0A5N6F658_9EURO</name>
<protein>
    <submittedName>
        <fullName evidence="1">Uncharacterized protein</fullName>
    </submittedName>
</protein>
<organism evidence="1 2">
    <name type="scientific">Aspergillus novoparasiticus</name>
    <dbReference type="NCBI Taxonomy" id="986946"/>
    <lineage>
        <taxon>Eukaryota</taxon>
        <taxon>Fungi</taxon>
        <taxon>Dikarya</taxon>
        <taxon>Ascomycota</taxon>
        <taxon>Pezizomycotina</taxon>
        <taxon>Eurotiomycetes</taxon>
        <taxon>Eurotiomycetidae</taxon>
        <taxon>Eurotiales</taxon>
        <taxon>Aspergillaceae</taxon>
        <taxon>Aspergillus</taxon>
        <taxon>Aspergillus subgen. Circumdati</taxon>
    </lineage>
</organism>
<proteinExistence type="predicted"/>